<evidence type="ECO:0000313" key="2">
    <source>
        <dbReference type="EMBL" id="KKN25566.1"/>
    </source>
</evidence>
<proteinExistence type="predicted"/>
<dbReference type="EMBL" id="LAZR01002792">
    <property type="protein sequence ID" value="KKN25566.1"/>
    <property type="molecule type" value="Genomic_DNA"/>
</dbReference>
<comment type="caution">
    <text evidence="2">The sequence shown here is derived from an EMBL/GenBank/DDBJ whole genome shotgun (WGS) entry which is preliminary data.</text>
</comment>
<keyword evidence="1" id="KW-0812">Transmembrane</keyword>
<name>A0A0F9RKQ4_9ZZZZ</name>
<feature type="transmembrane region" description="Helical" evidence="1">
    <location>
        <begin position="41"/>
        <end position="60"/>
    </location>
</feature>
<keyword evidence="1" id="KW-1133">Transmembrane helix</keyword>
<dbReference type="AlphaFoldDB" id="A0A0F9RKQ4"/>
<protein>
    <submittedName>
        <fullName evidence="2">Uncharacterized protein</fullName>
    </submittedName>
</protein>
<evidence type="ECO:0000256" key="1">
    <source>
        <dbReference type="SAM" id="Phobius"/>
    </source>
</evidence>
<sequence length="70" mass="7915">MNMSILKKYGATFVIFMNGGMVFTNLSYLKYGSPNPLWSGSWWKVILHCAIAIYCAVWLVHTSRKRANAG</sequence>
<reference evidence="2" key="1">
    <citation type="journal article" date="2015" name="Nature">
        <title>Complex archaea that bridge the gap between prokaryotes and eukaryotes.</title>
        <authorList>
            <person name="Spang A."/>
            <person name="Saw J.H."/>
            <person name="Jorgensen S.L."/>
            <person name="Zaremba-Niedzwiedzka K."/>
            <person name="Martijn J."/>
            <person name="Lind A.E."/>
            <person name="van Eijk R."/>
            <person name="Schleper C."/>
            <person name="Guy L."/>
            <person name="Ettema T.J."/>
        </authorList>
    </citation>
    <scope>NUCLEOTIDE SEQUENCE</scope>
</reference>
<keyword evidence="1" id="KW-0472">Membrane</keyword>
<accession>A0A0F9RKQ4</accession>
<feature type="transmembrane region" description="Helical" evidence="1">
    <location>
        <begin position="9"/>
        <end position="29"/>
    </location>
</feature>
<gene>
    <name evidence="2" type="ORF">LCGC14_0883500</name>
</gene>
<organism evidence="2">
    <name type="scientific">marine sediment metagenome</name>
    <dbReference type="NCBI Taxonomy" id="412755"/>
    <lineage>
        <taxon>unclassified sequences</taxon>
        <taxon>metagenomes</taxon>
        <taxon>ecological metagenomes</taxon>
    </lineage>
</organism>